<accession>A0A317V8S8</accession>
<dbReference type="EMBL" id="MSFL01000036">
    <property type="protein sequence ID" value="PWY68470.1"/>
    <property type="molecule type" value="Genomic_DNA"/>
</dbReference>
<name>A0A317V8S8_9EURO</name>
<keyword evidence="2" id="KW-1185">Reference proteome</keyword>
<dbReference type="GeneID" id="37060472"/>
<comment type="caution">
    <text evidence="1">The sequence shown here is derived from an EMBL/GenBank/DDBJ whole genome shotgun (WGS) entry which is preliminary data.</text>
</comment>
<dbReference type="Proteomes" id="UP000247233">
    <property type="component" value="Unassembled WGS sequence"/>
</dbReference>
<evidence type="ECO:0000313" key="2">
    <source>
        <dbReference type="Proteomes" id="UP000247233"/>
    </source>
</evidence>
<dbReference type="AlphaFoldDB" id="A0A317V8S8"/>
<protein>
    <submittedName>
        <fullName evidence="1">Uncharacterized protein</fullName>
    </submittedName>
</protein>
<gene>
    <name evidence="1" type="ORF">BO70DRAFT_154288</name>
</gene>
<sequence length="225" mass="24554">MYLQYCIYPLFTLPYQTERQLVCSFPRGTRFLPKARTVPFPVVGADWPAKTLKEALGPIGQMAEAGRSCALGNSGGILEGLRRVSGGSVSPRLSSFSPQLPRKSIPSPHFTAPLHRGTCRVSSCRGVYLGMLWPCRSVHCPLSTFPLSHRDSPWLLHRQPASFRRSIDGLTRPNRAMARKGSAVPIHSSPVSQTFPGSLHGDAGLSESCACCRLRPRVGRVTSVT</sequence>
<reference evidence="1 2" key="1">
    <citation type="submission" date="2016-12" db="EMBL/GenBank/DDBJ databases">
        <title>The genomes of Aspergillus section Nigri reveals drivers in fungal speciation.</title>
        <authorList>
            <consortium name="DOE Joint Genome Institute"/>
            <person name="Vesth T.C."/>
            <person name="Nybo J."/>
            <person name="Theobald S."/>
            <person name="Brandl J."/>
            <person name="Frisvad J.C."/>
            <person name="Nielsen K.F."/>
            <person name="Lyhne E.K."/>
            <person name="Kogle M.E."/>
            <person name="Kuo A."/>
            <person name="Riley R."/>
            <person name="Clum A."/>
            <person name="Nolan M."/>
            <person name="Lipzen A."/>
            <person name="Salamov A."/>
            <person name="Henrissat B."/>
            <person name="Wiebenga A."/>
            <person name="De Vries R.P."/>
            <person name="Grigoriev I.V."/>
            <person name="Mortensen U.H."/>
            <person name="Andersen M.R."/>
            <person name="Baker S.E."/>
        </authorList>
    </citation>
    <scope>NUCLEOTIDE SEQUENCE [LARGE SCALE GENOMIC DNA]</scope>
    <source>
        <strain evidence="1 2">CBS 117.55</strain>
    </source>
</reference>
<dbReference type="RefSeq" id="XP_025395279.1">
    <property type="nucleotide sequence ID" value="XM_025538235.1"/>
</dbReference>
<organism evidence="1 2">
    <name type="scientific">Aspergillus heteromorphus CBS 117.55</name>
    <dbReference type="NCBI Taxonomy" id="1448321"/>
    <lineage>
        <taxon>Eukaryota</taxon>
        <taxon>Fungi</taxon>
        <taxon>Dikarya</taxon>
        <taxon>Ascomycota</taxon>
        <taxon>Pezizomycotina</taxon>
        <taxon>Eurotiomycetes</taxon>
        <taxon>Eurotiomycetidae</taxon>
        <taxon>Eurotiales</taxon>
        <taxon>Aspergillaceae</taxon>
        <taxon>Aspergillus</taxon>
        <taxon>Aspergillus subgen. Circumdati</taxon>
    </lineage>
</organism>
<dbReference type="VEuPathDB" id="FungiDB:BO70DRAFT_154288"/>
<evidence type="ECO:0000313" key="1">
    <source>
        <dbReference type="EMBL" id="PWY68470.1"/>
    </source>
</evidence>
<proteinExistence type="predicted"/>